<reference evidence="2" key="2">
    <citation type="submission" date="2023-03" db="EMBL/GenBank/DDBJ databases">
        <authorList>
            <person name="Inwood S.N."/>
            <person name="Skelly J.G."/>
            <person name="Guhlin J."/>
            <person name="Harrop T.W.R."/>
            <person name="Goldson S.G."/>
            <person name="Dearden P.K."/>
        </authorList>
    </citation>
    <scope>NUCLEOTIDE SEQUENCE</scope>
    <source>
        <strain evidence="2">Lincoln</strain>
        <tissue evidence="2">Whole body</tissue>
    </source>
</reference>
<reference evidence="2" key="1">
    <citation type="journal article" date="2023" name="bioRxiv">
        <title>Scaffold-level genome assemblies of two parasitoid biocontrol wasps reveal the parthenogenesis mechanism and an associated novel virus.</title>
        <authorList>
            <person name="Inwood S."/>
            <person name="Skelly J."/>
            <person name="Guhlin J."/>
            <person name="Harrop T."/>
            <person name="Goldson S."/>
            <person name="Dearden P."/>
        </authorList>
    </citation>
    <scope>NUCLEOTIDE SEQUENCE</scope>
    <source>
        <strain evidence="2">Lincoln</strain>
        <tissue evidence="2">Whole body</tissue>
    </source>
</reference>
<comment type="caution">
    <text evidence="2">The sequence shown here is derived from an EMBL/GenBank/DDBJ whole genome shotgun (WGS) entry which is preliminary data.</text>
</comment>
<dbReference type="Proteomes" id="UP001168972">
    <property type="component" value="Unassembled WGS sequence"/>
</dbReference>
<organism evidence="2 3">
    <name type="scientific">Microctonus hyperodae</name>
    <name type="common">Parasitoid wasp</name>
    <dbReference type="NCBI Taxonomy" id="165561"/>
    <lineage>
        <taxon>Eukaryota</taxon>
        <taxon>Metazoa</taxon>
        <taxon>Ecdysozoa</taxon>
        <taxon>Arthropoda</taxon>
        <taxon>Hexapoda</taxon>
        <taxon>Insecta</taxon>
        <taxon>Pterygota</taxon>
        <taxon>Neoptera</taxon>
        <taxon>Endopterygota</taxon>
        <taxon>Hymenoptera</taxon>
        <taxon>Apocrita</taxon>
        <taxon>Ichneumonoidea</taxon>
        <taxon>Braconidae</taxon>
        <taxon>Euphorinae</taxon>
        <taxon>Microctonus</taxon>
    </lineage>
</organism>
<accession>A0AA39FCC8</accession>
<feature type="chain" id="PRO_5041418578" evidence="1">
    <location>
        <begin position="20"/>
        <end position="283"/>
    </location>
</feature>
<feature type="signal peptide" evidence="1">
    <location>
        <begin position="1"/>
        <end position="19"/>
    </location>
</feature>
<sequence length="283" mass="33508">MLNIIFISWAICALDHVESKSKGFYMYTLIDKERSVVNCPGFINLCRMTRAQHLIQYKSTRPCELAKTDFHGKFDHITENTIILVLVLKHECTNAYQLNLTKLIEDRLGTQYHVVSQSHHEYPSIILKDITYLPENNYVDDESNEHTRMQQQQQLLLRDVDNDDRTELLRNNRNSKPDYQNLCAIRTRKVQLEDSEFEYQPPHYYEIYCKNHFLDDKSLENSVKPAKQMCVHQGFHCIQRSRTLFMAKRRWTSDCWEPFTKEIPSGCDCMWPVFTLGDITAHY</sequence>
<keyword evidence="1" id="KW-0732">Signal</keyword>
<protein>
    <submittedName>
        <fullName evidence="2">Uncharacterized protein</fullName>
    </submittedName>
</protein>
<evidence type="ECO:0000313" key="2">
    <source>
        <dbReference type="EMBL" id="KAK0166858.1"/>
    </source>
</evidence>
<dbReference type="EMBL" id="JAQQBR010001832">
    <property type="protein sequence ID" value="KAK0166858.1"/>
    <property type="molecule type" value="Genomic_DNA"/>
</dbReference>
<evidence type="ECO:0000256" key="1">
    <source>
        <dbReference type="SAM" id="SignalP"/>
    </source>
</evidence>
<gene>
    <name evidence="2" type="ORF">PV327_004335</name>
</gene>
<proteinExistence type="predicted"/>
<keyword evidence="3" id="KW-1185">Reference proteome</keyword>
<evidence type="ECO:0000313" key="3">
    <source>
        <dbReference type="Proteomes" id="UP001168972"/>
    </source>
</evidence>
<name>A0AA39FCC8_MICHY</name>
<dbReference type="AlphaFoldDB" id="A0AA39FCC8"/>